<dbReference type="GO" id="GO:0019346">
    <property type="term" value="P:transsulfuration"/>
    <property type="evidence" value="ECO:0007669"/>
    <property type="project" value="InterPro"/>
</dbReference>
<dbReference type="PANTHER" id="PTHR11808">
    <property type="entry name" value="TRANS-SULFURATION ENZYME FAMILY MEMBER"/>
    <property type="match status" value="1"/>
</dbReference>
<dbReference type="AlphaFoldDB" id="A0A1E4S1P5"/>
<dbReference type="FunFam" id="3.90.1150.10:FF:000066">
    <property type="entry name" value="Putative cystathionine beta-lyase"/>
    <property type="match status" value="1"/>
</dbReference>
<dbReference type="SUPFAM" id="SSF53383">
    <property type="entry name" value="PLP-dependent transferases"/>
    <property type="match status" value="1"/>
</dbReference>
<dbReference type="Gene3D" id="3.40.640.10">
    <property type="entry name" value="Type I PLP-dependent aspartate aminotransferase-like (Major domain)"/>
    <property type="match status" value="1"/>
</dbReference>
<dbReference type="PROSITE" id="PS00868">
    <property type="entry name" value="CYS_MET_METAB_PP"/>
    <property type="match status" value="1"/>
</dbReference>
<reference evidence="5 6" key="1">
    <citation type="journal article" date="2016" name="Proc. Natl. Acad. Sci. U.S.A.">
        <title>Comparative genomics of biotechnologically important yeasts.</title>
        <authorList>
            <person name="Riley R."/>
            <person name="Haridas S."/>
            <person name="Wolfe K.H."/>
            <person name="Lopes M.R."/>
            <person name="Hittinger C.T."/>
            <person name="Goeker M."/>
            <person name="Salamov A.A."/>
            <person name="Wisecaver J.H."/>
            <person name="Long T.M."/>
            <person name="Calvey C.H."/>
            <person name="Aerts A.L."/>
            <person name="Barry K.W."/>
            <person name="Choi C."/>
            <person name="Clum A."/>
            <person name="Coughlan A.Y."/>
            <person name="Deshpande S."/>
            <person name="Douglass A.P."/>
            <person name="Hanson S.J."/>
            <person name="Klenk H.-P."/>
            <person name="LaButti K.M."/>
            <person name="Lapidus A."/>
            <person name="Lindquist E.A."/>
            <person name="Lipzen A.M."/>
            <person name="Meier-Kolthoff J.P."/>
            <person name="Ohm R.A."/>
            <person name="Otillar R.P."/>
            <person name="Pangilinan J.L."/>
            <person name="Peng Y."/>
            <person name="Rokas A."/>
            <person name="Rosa C.A."/>
            <person name="Scheuner C."/>
            <person name="Sibirny A.A."/>
            <person name="Slot J.C."/>
            <person name="Stielow J.B."/>
            <person name="Sun H."/>
            <person name="Kurtzman C.P."/>
            <person name="Blackwell M."/>
            <person name="Grigoriev I.V."/>
            <person name="Jeffries T.W."/>
        </authorList>
    </citation>
    <scope>NUCLEOTIDE SEQUENCE [LARGE SCALE GENOMIC DNA]</scope>
    <source>
        <strain evidence="6">ATCC 18201 / CBS 1600 / BCRC 20928 / JCM 3617 / NBRC 0987 / NRRL Y-1542</strain>
    </source>
</reference>
<sequence length="378" mass="42086">MTGISTKLIHGDDSLNRVPDVVSPINVTTTFRYDSNPDNLAAVVDLPGGVYPDDQLVYSRLAHPNGLKLEEIFTEILGAPSVVYSSGLAAFYGLITHFNPKQVAIGPCYHGVKKIVDIHTRNFGLKQLSYSEEDLDKLQPGDLIHIETPVNPQGTSKDIRYFAEKAHAKGAILSVDSTFAPVPLQDPFKFGADVVMHSATKYFGGHSDLLAGVLAVKTQEIKTQLTVDRIYLGTNIANLEAFLLLRSLRSYDLRIKKQSDNVLKVVTFLNENKHKYKVLKEIYHSSLQQEPFVKEQLPNGYGPVFALTLDSKETAKYFPSRLKYFHHATSLGGLESLVEWRAMTDPYVEQTLIRVSIGGEDAQDLIDDLDQAFLSFEK</sequence>
<dbReference type="Pfam" id="PF01053">
    <property type="entry name" value="Cys_Met_Meta_PP"/>
    <property type="match status" value="1"/>
</dbReference>
<evidence type="ECO:0000313" key="6">
    <source>
        <dbReference type="Proteomes" id="UP000094389"/>
    </source>
</evidence>
<keyword evidence="6" id="KW-1185">Reference proteome</keyword>
<feature type="modified residue" description="N6-(pyridoxal phosphate)lysine" evidence="3">
    <location>
        <position position="201"/>
    </location>
</feature>
<dbReference type="GO" id="GO:0016846">
    <property type="term" value="F:carbon-sulfur lyase activity"/>
    <property type="evidence" value="ECO:0007669"/>
    <property type="project" value="TreeGrafter"/>
</dbReference>
<dbReference type="GO" id="GO:0030170">
    <property type="term" value="F:pyridoxal phosphate binding"/>
    <property type="evidence" value="ECO:0007669"/>
    <property type="project" value="InterPro"/>
</dbReference>
<evidence type="ECO:0000256" key="1">
    <source>
        <dbReference type="ARBA" id="ARBA00001933"/>
    </source>
</evidence>
<dbReference type="GO" id="GO:0005737">
    <property type="term" value="C:cytoplasm"/>
    <property type="evidence" value="ECO:0007669"/>
    <property type="project" value="TreeGrafter"/>
</dbReference>
<dbReference type="Gene3D" id="3.90.1150.10">
    <property type="entry name" value="Aspartate Aminotransferase, domain 1"/>
    <property type="match status" value="1"/>
</dbReference>
<gene>
    <name evidence="5" type="ORF">CYBJADRAFT_167987</name>
</gene>
<keyword evidence="2 3" id="KW-0663">Pyridoxal phosphate</keyword>
<dbReference type="OrthoDB" id="3512640at2759"/>
<evidence type="ECO:0000256" key="2">
    <source>
        <dbReference type="ARBA" id="ARBA00022898"/>
    </source>
</evidence>
<protein>
    <submittedName>
        <fullName evidence="5">Cystathionine gamma-synthase</fullName>
    </submittedName>
</protein>
<dbReference type="InterPro" id="IPR015422">
    <property type="entry name" value="PyrdxlP-dep_Trfase_small"/>
</dbReference>
<dbReference type="STRING" id="983966.A0A1E4S1P5"/>
<dbReference type="InterPro" id="IPR054542">
    <property type="entry name" value="Cys_met_metab_PP"/>
</dbReference>
<dbReference type="Proteomes" id="UP000094389">
    <property type="component" value="Unassembled WGS sequence"/>
</dbReference>
<evidence type="ECO:0000256" key="3">
    <source>
        <dbReference type="PIRSR" id="PIRSR001434-2"/>
    </source>
</evidence>
<dbReference type="RefSeq" id="XP_020070473.1">
    <property type="nucleotide sequence ID" value="XM_020215165.1"/>
</dbReference>
<dbReference type="PIRSF" id="PIRSF001434">
    <property type="entry name" value="CGS"/>
    <property type="match status" value="1"/>
</dbReference>
<comment type="similarity">
    <text evidence="4">Belongs to the trans-sulfuration enzymes family.</text>
</comment>
<dbReference type="PANTHER" id="PTHR11808:SF35">
    <property type="entry name" value="CYSTATHIONINE GAMMA-SYNTHASE (AFU_ORTHOLOGUE AFUA_7G01590)"/>
    <property type="match status" value="1"/>
</dbReference>
<comment type="cofactor">
    <cofactor evidence="1 4">
        <name>pyridoxal 5'-phosphate</name>
        <dbReference type="ChEBI" id="CHEBI:597326"/>
    </cofactor>
</comment>
<dbReference type="EMBL" id="KV453931">
    <property type="protein sequence ID" value="ODV73434.1"/>
    <property type="molecule type" value="Genomic_DNA"/>
</dbReference>
<proteinExistence type="inferred from homology"/>
<dbReference type="InterPro" id="IPR015424">
    <property type="entry name" value="PyrdxlP-dep_Trfase"/>
</dbReference>
<organism evidence="5 6">
    <name type="scientific">Cyberlindnera jadinii (strain ATCC 18201 / CBS 1600 / BCRC 20928 / JCM 3617 / NBRC 0987 / NRRL Y-1542)</name>
    <name type="common">Torula yeast</name>
    <name type="synonym">Candida utilis</name>
    <dbReference type="NCBI Taxonomy" id="983966"/>
    <lineage>
        <taxon>Eukaryota</taxon>
        <taxon>Fungi</taxon>
        <taxon>Dikarya</taxon>
        <taxon>Ascomycota</taxon>
        <taxon>Saccharomycotina</taxon>
        <taxon>Saccharomycetes</taxon>
        <taxon>Phaffomycetales</taxon>
        <taxon>Phaffomycetaceae</taxon>
        <taxon>Cyberlindnera</taxon>
    </lineage>
</organism>
<dbReference type="FunFam" id="3.40.640.10:FF:000072">
    <property type="entry name" value="Putative cystathionine beta-lyase"/>
    <property type="match status" value="1"/>
</dbReference>
<accession>A0A1E4S1P5</accession>
<dbReference type="OMA" id="HKKMHGV"/>
<evidence type="ECO:0000256" key="4">
    <source>
        <dbReference type="RuleBase" id="RU362118"/>
    </source>
</evidence>
<dbReference type="GeneID" id="30989561"/>
<dbReference type="InterPro" id="IPR015421">
    <property type="entry name" value="PyrdxlP-dep_Trfase_major"/>
</dbReference>
<dbReference type="InterPro" id="IPR000277">
    <property type="entry name" value="Cys/Met-Metab_PyrdxlP-dep_enz"/>
</dbReference>
<evidence type="ECO:0000313" key="5">
    <source>
        <dbReference type="EMBL" id="ODV73434.1"/>
    </source>
</evidence>
<name>A0A1E4S1P5_CYBJN</name>